<reference evidence="2 3" key="1">
    <citation type="submission" date="2023-07" db="EMBL/GenBank/DDBJ databases">
        <title>Sorghum-associated microbial communities from plants grown in Nebraska, USA.</title>
        <authorList>
            <person name="Schachtman D."/>
        </authorList>
    </citation>
    <scope>NUCLEOTIDE SEQUENCE [LARGE SCALE GENOMIC DNA]</scope>
    <source>
        <strain evidence="2 3">4249</strain>
    </source>
</reference>
<dbReference type="EMBL" id="JAVDWU010000004">
    <property type="protein sequence ID" value="MDR7150548.1"/>
    <property type="molecule type" value="Genomic_DNA"/>
</dbReference>
<protein>
    <submittedName>
        <fullName evidence="2">Membrane-associated HD superfamily phosphohydrolase</fullName>
    </submittedName>
</protein>
<proteinExistence type="predicted"/>
<dbReference type="RefSeq" id="WP_310316170.1">
    <property type="nucleotide sequence ID" value="NZ_JAVDWU010000004.1"/>
</dbReference>
<keyword evidence="1" id="KW-1133">Transmembrane helix</keyword>
<feature type="transmembrane region" description="Helical" evidence="1">
    <location>
        <begin position="83"/>
        <end position="102"/>
    </location>
</feature>
<sequence length="142" mass="15110">MSKKKNPFSWPQIAVLLLSAGVTLLTGAQLAMAWSAMVLLQGSASGGGGALPALVLMFLPLALVVLSAVAFVRLLISRSTLVAQVYLACLFLLYSLAAGLNWHLTEQVTWLDLLWLLMLVALFFALGRQGRSASPEQTPANG</sequence>
<evidence type="ECO:0000313" key="3">
    <source>
        <dbReference type="Proteomes" id="UP001265700"/>
    </source>
</evidence>
<gene>
    <name evidence="2" type="ORF">J2W49_002506</name>
</gene>
<feature type="transmembrane region" description="Helical" evidence="1">
    <location>
        <begin position="49"/>
        <end position="76"/>
    </location>
</feature>
<keyword evidence="1" id="KW-0812">Transmembrane</keyword>
<accession>A0ABU1WMT8</accession>
<comment type="caution">
    <text evidence="2">The sequence shown here is derived from an EMBL/GenBank/DDBJ whole genome shotgun (WGS) entry which is preliminary data.</text>
</comment>
<keyword evidence="3" id="KW-1185">Reference proteome</keyword>
<dbReference type="Proteomes" id="UP001265700">
    <property type="component" value="Unassembled WGS sequence"/>
</dbReference>
<evidence type="ECO:0000313" key="2">
    <source>
        <dbReference type="EMBL" id="MDR7150548.1"/>
    </source>
</evidence>
<evidence type="ECO:0000256" key="1">
    <source>
        <dbReference type="SAM" id="Phobius"/>
    </source>
</evidence>
<keyword evidence="1" id="KW-0472">Membrane</keyword>
<feature type="transmembrane region" description="Helical" evidence="1">
    <location>
        <begin position="108"/>
        <end position="127"/>
    </location>
</feature>
<organism evidence="2 3">
    <name type="scientific">Hydrogenophaga palleronii</name>
    <dbReference type="NCBI Taxonomy" id="65655"/>
    <lineage>
        <taxon>Bacteria</taxon>
        <taxon>Pseudomonadati</taxon>
        <taxon>Pseudomonadota</taxon>
        <taxon>Betaproteobacteria</taxon>
        <taxon>Burkholderiales</taxon>
        <taxon>Comamonadaceae</taxon>
        <taxon>Hydrogenophaga</taxon>
    </lineage>
</organism>
<name>A0ABU1WMT8_9BURK</name>